<dbReference type="AlphaFoldDB" id="D0U1S7"/>
<reference evidence="5" key="2">
    <citation type="journal article" date="2010" name="Antimicrob. Agents Chemother.">
        <title>Characterization of two newly identified genes, vgaD and vatG, conferring resistance to streptogramin A in Enterococcus faecium.</title>
        <authorList>
            <person name="Jung Y.H."/>
            <person name="Shin E.S."/>
            <person name="Kim O."/>
            <person name="Yoo J.S."/>
            <person name="Lee K.M."/>
            <person name="Yoo J.I."/>
            <person name="Chung G.T."/>
            <person name="Lee Y.S."/>
        </authorList>
    </citation>
    <scope>NUCLEOTIDE SEQUENCE</scope>
    <source>
        <strain evidence="5">JS79</strain>
    </source>
</reference>
<dbReference type="InterPro" id="IPR003439">
    <property type="entry name" value="ABC_transporter-like_ATP-bd"/>
</dbReference>
<dbReference type="KEGG" id="ag:ACX92986"/>
<evidence type="ECO:0000256" key="1">
    <source>
        <dbReference type="ARBA" id="ARBA00022741"/>
    </source>
</evidence>
<feature type="domain" description="ABC transporter" evidence="4">
    <location>
        <begin position="4"/>
        <end position="175"/>
    </location>
</feature>
<organism evidence="5">
    <name type="scientific">Enterococcus faecium</name>
    <name type="common">Streptococcus faecium</name>
    <dbReference type="NCBI Taxonomy" id="1352"/>
    <lineage>
        <taxon>Bacteria</taxon>
        <taxon>Bacillati</taxon>
        <taxon>Bacillota</taxon>
        <taxon>Bacilli</taxon>
        <taxon>Lactobacillales</taxon>
        <taxon>Enterococcaceae</taxon>
        <taxon>Enterococcus</taxon>
    </lineage>
</organism>
<dbReference type="SUPFAM" id="SSF52540">
    <property type="entry name" value="P-loop containing nucleoside triphosphate hydrolases"/>
    <property type="match status" value="2"/>
</dbReference>
<dbReference type="PROSITE" id="PS50893">
    <property type="entry name" value="ABC_TRANSPORTER_2"/>
    <property type="match status" value="2"/>
</dbReference>
<dbReference type="PROSITE" id="PS00211">
    <property type="entry name" value="ABC_TRANSPORTER_1"/>
    <property type="match status" value="1"/>
</dbReference>
<reference evidence="5" key="1">
    <citation type="submission" date="2009-11" db="EMBL/GenBank/DDBJ databases">
        <authorList>
            <person name="Jung Y.-H."/>
            <person name="Lee Y.S."/>
            <person name="Shin E.S."/>
            <person name="Lee K.M."/>
        </authorList>
    </citation>
    <scope>NUCLEOTIDE SEQUENCE</scope>
    <source>
        <strain evidence="5">JS79</strain>
    </source>
</reference>
<dbReference type="NCBIfam" id="NF000170">
    <property type="entry name" value="ABCF_Vga_all"/>
    <property type="match status" value="1"/>
</dbReference>
<dbReference type="InterPro" id="IPR003593">
    <property type="entry name" value="AAA+_ATPase"/>
</dbReference>
<keyword evidence="1" id="KW-0547">Nucleotide-binding</keyword>
<dbReference type="InterPro" id="IPR017871">
    <property type="entry name" value="ABC_transporter-like_CS"/>
</dbReference>
<feature type="coiled-coil region" evidence="3">
    <location>
        <begin position="164"/>
        <end position="198"/>
    </location>
</feature>
<dbReference type="CDD" id="cd03221">
    <property type="entry name" value="ABCF_EF-3"/>
    <property type="match status" value="2"/>
</dbReference>
<proteinExistence type="predicted"/>
<name>D0U1S7_ENTFC</name>
<evidence type="ECO:0000313" key="5">
    <source>
        <dbReference type="EMBL" id="ACX92986.2"/>
    </source>
</evidence>
<keyword evidence="3" id="KW-0175">Coiled coil</keyword>
<dbReference type="PANTHER" id="PTHR42855:SF2">
    <property type="entry name" value="DRUG RESISTANCE ABC TRANSPORTER,ATP-BINDING PROTEIN"/>
    <property type="match status" value="1"/>
</dbReference>
<dbReference type="Pfam" id="PF00005">
    <property type="entry name" value="ABC_tran"/>
    <property type="match status" value="2"/>
</dbReference>
<dbReference type="GO" id="GO:0005524">
    <property type="term" value="F:ATP binding"/>
    <property type="evidence" value="ECO:0007669"/>
    <property type="project" value="UniProtKB-KW"/>
</dbReference>
<dbReference type="InterPro" id="IPR027417">
    <property type="entry name" value="P-loop_NTPase"/>
</dbReference>
<dbReference type="CARD" id="ARO:3002832">
    <property type="molecule name" value="vgaD"/>
    <property type="mechanism identifier" value="ARO:0001003"/>
    <property type="mechanism name" value="antibiotic target protection"/>
</dbReference>
<accession>D0U1S7</accession>
<evidence type="ECO:0000256" key="3">
    <source>
        <dbReference type="SAM" id="Coils"/>
    </source>
</evidence>
<keyword evidence="2" id="KW-0067">ATP-binding</keyword>
<dbReference type="PANTHER" id="PTHR42855">
    <property type="entry name" value="ABC TRANSPORTER ATP-BINDING SUBUNIT"/>
    <property type="match status" value="1"/>
</dbReference>
<feature type="domain" description="ABC transporter" evidence="4">
    <location>
        <begin position="271"/>
        <end position="479"/>
    </location>
</feature>
<dbReference type="EMBL" id="GQ205627">
    <property type="protein sequence ID" value="ACX92986.2"/>
    <property type="molecule type" value="Genomic_DNA"/>
</dbReference>
<dbReference type="SMART" id="SM00382">
    <property type="entry name" value="AAA"/>
    <property type="match status" value="2"/>
</dbReference>
<dbReference type="NCBIfam" id="NF000355">
    <property type="entry name" value="ribo_prot_ABC_F"/>
    <property type="match status" value="1"/>
</dbReference>
<evidence type="ECO:0000256" key="2">
    <source>
        <dbReference type="ARBA" id="ARBA00022840"/>
    </source>
</evidence>
<sequence length="525" mass="60506">MLILEANHIEKSINDRKLLDVTHLQIHYEDRIGVVGRNGSGKTTLLSILAGEIEADKGEVKTSASRYFLPQLKETDTFRSGGEITKSYIDKALAMKAEILFADEPTTNLDTHNIKELEKHFSRYRGAIILVSHNRYFLDQICTKIWEIEDGEVKEIHGNYTSYVKQKELLRRQQQEEYEKYITKKKQLERAVTMKEQKAQKMIKPPSKQMGTSESRIWKMQHATKQKKMHQNIKALETRVEKLERVKKPKDYPAVKMKLSNQDQIQGRNVLRVKDLSVSFGNHVLWTDASFTIKGGEKAAIIGNNGVGKTTLLKQILERVPAVTISPAAKIGYFSQNLDTLDTHVSILENVMSTAIQDETTVRTVLARLHFYREDVYKEVQVLSGGERVKVAFAKLFVSDYNTLILDEPTNYLDIDAIEALEELLINYEGAVLFVSHDCRFVQNIASKIIELSDQKVIEFLGSYKAFRERSQETERDYMKEELLKIEIKLTQMISEMNDEASNELEKEFQMLIHERNQLRNQVNN</sequence>
<gene>
    <name evidence="5" type="primary">vgaD</name>
</gene>
<dbReference type="GO" id="GO:0016887">
    <property type="term" value="F:ATP hydrolysis activity"/>
    <property type="evidence" value="ECO:0007669"/>
    <property type="project" value="InterPro"/>
</dbReference>
<protein>
    <submittedName>
        <fullName evidence="5">ABC transporter</fullName>
    </submittedName>
</protein>
<dbReference type="InterPro" id="IPR051309">
    <property type="entry name" value="ABCF_ATPase"/>
</dbReference>
<dbReference type="Gene3D" id="3.40.50.300">
    <property type="entry name" value="P-loop containing nucleotide triphosphate hydrolases"/>
    <property type="match status" value="3"/>
</dbReference>
<evidence type="ECO:0000259" key="4">
    <source>
        <dbReference type="PROSITE" id="PS50893"/>
    </source>
</evidence>
<dbReference type="RefSeq" id="WP_063856938.1">
    <property type="nucleotide sequence ID" value="NG_048560.1"/>
</dbReference>